<feature type="region of interest" description="Disordered" evidence="12">
    <location>
        <begin position="32"/>
        <end position="71"/>
    </location>
</feature>
<dbReference type="InterPro" id="IPR037159">
    <property type="entry name" value="RNA_POL_N_sf"/>
</dbReference>
<comment type="function">
    <text evidence="1 11">DNA-dependent RNA polymerase catalyzes the transcription of DNA into RNA using the four ribonucleoside triphosphates as substrates.</text>
</comment>
<evidence type="ECO:0000256" key="4">
    <source>
        <dbReference type="ARBA" id="ARBA00022478"/>
    </source>
</evidence>
<keyword evidence="4 11" id="KW-0240">DNA-directed RNA polymerase</keyword>
<evidence type="ECO:0000313" key="15">
    <source>
        <dbReference type="Proteomes" id="UP001146351"/>
    </source>
</evidence>
<evidence type="ECO:0000256" key="8">
    <source>
        <dbReference type="ARBA" id="ARBA00023128"/>
    </source>
</evidence>
<dbReference type="PANTHER" id="PTHR10102">
    <property type="entry name" value="DNA-DIRECTED RNA POLYMERASE, MITOCHONDRIAL"/>
    <property type="match status" value="1"/>
</dbReference>
<evidence type="ECO:0000256" key="3">
    <source>
        <dbReference type="ARBA" id="ARBA00009493"/>
    </source>
</evidence>
<proteinExistence type="inferred from homology"/>
<keyword evidence="9 11" id="KW-0804">Transcription</keyword>
<dbReference type="EMBL" id="JAPQKO010000004">
    <property type="protein sequence ID" value="KAJ5165896.1"/>
    <property type="molecule type" value="Genomic_DNA"/>
</dbReference>
<comment type="catalytic activity">
    <reaction evidence="10 11">
        <text>RNA(n) + a ribonucleoside 5'-triphosphate = RNA(n+1) + diphosphate</text>
        <dbReference type="Rhea" id="RHEA:21248"/>
        <dbReference type="Rhea" id="RHEA-COMP:14527"/>
        <dbReference type="Rhea" id="RHEA-COMP:17342"/>
        <dbReference type="ChEBI" id="CHEBI:33019"/>
        <dbReference type="ChEBI" id="CHEBI:61557"/>
        <dbReference type="ChEBI" id="CHEBI:140395"/>
        <dbReference type="EC" id="2.7.7.6"/>
    </reaction>
</comment>
<gene>
    <name evidence="14" type="ORF">N7492_006192</name>
</gene>
<evidence type="ECO:0000256" key="9">
    <source>
        <dbReference type="ARBA" id="ARBA00023163"/>
    </source>
</evidence>
<dbReference type="Pfam" id="PF00940">
    <property type="entry name" value="RNA_pol"/>
    <property type="match status" value="1"/>
</dbReference>
<accession>A0A9W9LMA9</accession>
<reference evidence="14" key="1">
    <citation type="submission" date="2022-11" db="EMBL/GenBank/DDBJ databases">
        <authorList>
            <person name="Petersen C."/>
        </authorList>
    </citation>
    <scope>NUCLEOTIDE SEQUENCE</scope>
    <source>
        <strain evidence="14">IBT 21917</strain>
    </source>
</reference>
<feature type="domain" description="DNA-directed RNA polymerase N-terminal" evidence="13">
    <location>
        <begin position="347"/>
        <end position="661"/>
    </location>
</feature>
<dbReference type="GO" id="GO:0034245">
    <property type="term" value="C:mitochondrial DNA-directed RNA polymerase complex"/>
    <property type="evidence" value="ECO:0007669"/>
    <property type="project" value="TreeGrafter"/>
</dbReference>
<dbReference type="Gene3D" id="1.10.1320.10">
    <property type="entry name" value="DNA-directed RNA polymerase, N-terminal domain"/>
    <property type="match status" value="1"/>
</dbReference>
<keyword evidence="6 11" id="KW-0548">Nucleotidyltransferase</keyword>
<dbReference type="InterPro" id="IPR046950">
    <property type="entry name" value="DNA-dir_Rpol_C_phage-type"/>
</dbReference>
<dbReference type="Pfam" id="PF14700">
    <property type="entry name" value="RPOL_N"/>
    <property type="match status" value="1"/>
</dbReference>
<dbReference type="EC" id="2.7.7.6" evidence="11"/>
<dbReference type="InterPro" id="IPR029262">
    <property type="entry name" value="RPOL_N"/>
</dbReference>
<dbReference type="PROSITE" id="PS00489">
    <property type="entry name" value="RNA_POL_PHAGE_2"/>
    <property type="match status" value="1"/>
</dbReference>
<organism evidence="14 15">
    <name type="scientific">Penicillium capsulatum</name>
    <dbReference type="NCBI Taxonomy" id="69766"/>
    <lineage>
        <taxon>Eukaryota</taxon>
        <taxon>Fungi</taxon>
        <taxon>Dikarya</taxon>
        <taxon>Ascomycota</taxon>
        <taxon>Pezizomycotina</taxon>
        <taxon>Eurotiomycetes</taxon>
        <taxon>Eurotiomycetidae</taxon>
        <taxon>Eurotiales</taxon>
        <taxon>Aspergillaceae</taxon>
        <taxon>Penicillium</taxon>
    </lineage>
</organism>
<comment type="caution">
    <text evidence="14">The sequence shown here is derived from an EMBL/GenBank/DDBJ whole genome shotgun (WGS) entry which is preliminary data.</text>
</comment>
<keyword evidence="8" id="KW-0496">Mitochondrion</keyword>
<feature type="compositionally biased region" description="Polar residues" evidence="12">
    <location>
        <begin position="37"/>
        <end position="48"/>
    </location>
</feature>
<keyword evidence="15" id="KW-1185">Reference proteome</keyword>
<evidence type="ECO:0000256" key="12">
    <source>
        <dbReference type="SAM" id="MobiDB-lite"/>
    </source>
</evidence>
<evidence type="ECO:0000256" key="1">
    <source>
        <dbReference type="ARBA" id="ARBA00004026"/>
    </source>
</evidence>
<dbReference type="InterPro" id="IPR043502">
    <property type="entry name" value="DNA/RNA_pol_sf"/>
</dbReference>
<dbReference type="Gene3D" id="1.10.150.20">
    <property type="entry name" value="5' to 3' exonuclease, C-terminal subdomain"/>
    <property type="match status" value="1"/>
</dbReference>
<comment type="similarity">
    <text evidence="3 11">Belongs to the phage and mitochondrial RNA polymerase family.</text>
</comment>
<dbReference type="PANTHER" id="PTHR10102:SF0">
    <property type="entry name" value="DNA-DIRECTED RNA POLYMERASE, MITOCHONDRIAL"/>
    <property type="match status" value="1"/>
</dbReference>
<evidence type="ECO:0000256" key="2">
    <source>
        <dbReference type="ARBA" id="ARBA00004173"/>
    </source>
</evidence>
<dbReference type="InterPro" id="IPR002092">
    <property type="entry name" value="DNA-dir_Rpol_phage-type"/>
</dbReference>
<dbReference type="SUPFAM" id="SSF56672">
    <property type="entry name" value="DNA/RNA polymerases"/>
    <property type="match status" value="1"/>
</dbReference>
<keyword evidence="5 11" id="KW-0808">Transferase</keyword>
<evidence type="ECO:0000259" key="13">
    <source>
        <dbReference type="SMART" id="SM01311"/>
    </source>
</evidence>
<dbReference type="Proteomes" id="UP001146351">
    <property type="component" value="Unassembled WGS sequence"/>
</dbReference>
<evidence type="ECO:0000256" key="7">
    <source>
        <dbReference type="ARBA" id="ARBA00022946"/>
    </source>
</evidence>
<dbReference type="SMART" id="SM01311">
    <property type="entry name" value="RPOL_N"/>
    <property type="match status" value="1"/>
</dbReference>
<dbReference type="GO" id="GO:0003899">
    <property type="term" value="F:DNA-directed RNA polymerase activity"/>
    <property type="evidence" value="ECO:0007669"/>
    <property type="project" value="UniProtKB-EC"/>
</dbReference>
<name>A0A9W9LMA9_9EURO</name>
<dbReference type="OrthoDB" id="276422at2759"/>
<protein>
    <recommendedName>
        <fullName evidence="11">DNA-directed RNA polymerase</fullName>
        <ecNumber evidence="11">2.7.7.6</ecNumber>
    </recommendedName>
</protein>
<sequence length="1355" mass="151884">MLSRVARQKNAHFRLRKAPAYRALGVSSSLRLHSSLNRPGSSTGPTDSPKNERPRRPSFQSQRNLATAADPAALEQDSNPLLFEDSWQSAMESSLFGSINSTDASSLMILDDTPQTKPIYIRKVRGIGGDQDELMANFDMSLKVGKIHRAAALVKRLGSFYPPDSPEYLSFHNRYLLAVVSQAIITRQQDMVFPIQKWFEVDIPAAGVQPDATTLAGMIRLSLRMLHGSKRDRCVRRYWELAKNANLHEDVLAVEVLTDLDLGELSRICYSDLRHFGLDAIPSDGDMDGLMQEESDTMSEVLPTTQKGLGLSSLKESLSIFSDNFKITLPEGFQGTEQQRERMYSQMRQQRLEADTLGAAINRWRIESAETAKFGMPLASGKSMKEMISQWHLDLSSRIREEVKLSDEDESKPMITETQKERFDYGVYLRYLDPERVAALTILAVMHSFTRVGMDNGVKLSVLTTRIGREFQDEVIAQDVLRKQVNQSPRRMKVMEQLLANRNGKDRARWQGIFKNMQEDNFSKSWSSMVSLRIGACLMTLLMEVAKTSIWNKEQSCHVTHSVFQHAYTMTFGKRIGLIHMHPEVVKKASREPSTNIIDRHLPMVSKPRPWTGMRDGGYMLYKTDLVRTTPGERLQPAYIKAALERDGLDAIRSGLDVLGGTGWVINSDVLEVMIEAWNSGKPIGKLAPLEPELAAPPKPDVTAGIAAEKAWERSMGEMENLRSGYHSQRCFQNFQLEVARAFRKDTFYLPHNLDFRGRAYPLPPYLNQMAADHARALLLFSERKPLGASGLRWLKIQVANLAGFDKASMSEREKFADDHVDDILDSANNGIHGKAWWLQAEDPWQCLAACCELRNALGYADPTEYPSNLPIHQDGSCNGLQHYAALGGDTIGAQQVNLEPSDRPSDVYTGVSEFVKAKVAEEASAGLEIAQLLNGKISRKIVKQTVMTNVYGVTFMGAMKQVRKQLTDHYPDMTLETRSASALYIARKIFDALGSMFTGAHEIQYWLGDCASRITQSLSPEDIEQCAKEALQASSDSPAQRFDPAQKFRSTVIWTTPLGLPVVQPYRSRKTRRIATSMQSINVIDPLSTPSLPPNFIHSLDATHMMLSANACHKAGLTFSAVHDSFWTHAGDVDSMNRILRDAFVLMHSDDVIRRLAAEFNARYGRHLFLAKIPRHNKIARAVDAFRRASKQKRSKLQELLDEHKRQQLLRSDDPALQAEGRAMETAASIFEKMGGTDADMNISNTLGETGVGHVPNDPAGRERRCESAVDTTDPALETLFGDIERMESKFSKDNTEGKARMADVLEDGEAAPSAPKNRSTKCTSLWLPLRLRDIPAKGAWDVTRIRDSKYFFS</sequence>
<evidence type="ECO:0000256" key="6">
    <source>
        <dbReference type="ARBA" id="ARBA00022695"/>
    </source>
</evidence>
<reference evidence="14" key="2">
    <citation type="journal article" date="2023" name="IMA Fungus">
        <title>Comparative genomic study of the Penicillium genus elucidates a diverse pangenome and 15 lateral gene transfer events.</title>
        <authorList>
            <person name="Petersen C."/>
            <person name="Sorensen T."/>
            <person name="Nielsen M.R."/>
            <person name="Sondergaard T.E."/>
            <person name="Sorensen J.L."/>
            <person name="Fitzpatrick D.A."/>
            <person name="Frisvad J.C."/>
            <person name="Nielsen K.L."/>
        </authorList>
    </citation>
    <scope>NUCLEOTIDE SEQUENCE</scope>
    <source>
        <strain evidence="14">IBT 21917</strain>
    </source>
</reference>
<evidence type="ECO:0000256" key="10">
    <source>
        <dbReference type="ARBA" id="ARBA00048552"/>
    </source>
</evidence>
<evidence type="ECO:0000256" key="5">
    <source>
        <dbReference type="ARBA" id="ARBA00022679"/>
    </source>
</evidence>
<dbReference type="FunFam" id="1.10.150.20:FF:000041">
    <property type="entry name" value="DNA-directed RNA polymerase"/>
    <property type="match status" value="1"/>
</dbReference>
<evidence type="ECO:0000313" key="14">
    <source>
        <dbReference type="EMBL" id="KAJ5165896.1"/>
    </source>
</evidence>
<dbReference type="GO" id="GO:0001018">
    <property type="term" value="F:mitochondrial promoter sequence-specific DNA binding"/>
    <property type="evidence" value="ECO:0007669"/>
    <property type="project" value="TreeGrafter"/>
</dbReference>
<dbReference type="PROSITE" id="PS00900">
    <property type="entry name" value="RNA_POL_PHAGE_1"/>
    <property type="match status" value="1"/>
</dbReference>
<dbReference type="GO" id="GO:0006390">
    <property type="term" value="P:mitochondrial transcription"/>
    <property type="evidence" value="ECO:0007669"/>
    <property type="project" value="TreeGrafter"/>
</dbReference>
<comment type="subcellular location">
    <subcellularLocation>
        <location evidence="2">Mitochondrion</location>
    </subcellularLocation>
</comment>
<dbReference type="FunFam" id="1.10.287.280:FF:000001">
    <property type="entry name" value="DNA-directed RNA polymerase"/>
    <property type="match status" value="1"/>
</dbReference>
<feature type="region of interest" description="Disordered" evidence="12">
    <location>
        <begin position="1249"/>
        <end position="1270"/>
    </location>
</feature>
<evidence type="ECO:0000256" key="11">
    <source>
        <dbReference type="RuleBase" id="RU003805"/>
    </source>
</evidence>
<dbReference type="Gene3D" id="1.10.287.280">
    <property type="match status" value="1"/>
</dbReference>
<keyword evidence="7" id="KW-0809">Transit peptide</keyword>